<comment type="subcellular location">
    <subcellularLocation>
        <location evidence="1">Membrane</location>
        <topology evidence="1">Multi-pass membrane protein</topology>
    </subcellularLocation>
</comment>
<sequence length="520" mass="58241">MSQLIRDIESQKIEEEEIFPVPEHVMGAPSFTKKSIVNYCKTRFTELFPTKEYMSANRDLLNPIPGLREISGKQWLFILCAFWGWTWDAFDFFTISLNVDVLAKELHKSVTDITWAITLVLMLRTAGAFIFGFFGDKYGTKWPFVVNLALMCAIQVGCSFIKTFKQFLGVRAMFGVIMGGIYGNAAALALDDCPPRAKGFISGLLQQGYAFGYLLAVIFTRALADTQSHQWRAMYWFAACVSAIITVSRALLPETNAFKEKKLREAMQRESGIIPDPFLTKAGKAIKVYWLMIIYMVLLMAGFNFMSHSSQDLYPTFLTKQLGFSHNRSTVTNCLANIGALIGGLIVGHFSNFLGRRLSIMICCIGGGAMIYPWAYVRNNGIDAAVFFLQFFVQGAFGVIPAHLSELAHPEFKSFIVGVAYQLGNLASSASSTIESQLGEKFPIHKPDGTIIHNYGKVMAIFVGAVFIYNLFVAFIGPEHRNIHADVARRDNVDKFMVDSKFTMEKYEEAQQKLSDDESK</sequence>
<keyword evidence="4 5" id="KW-0472">Membrane</keyword>
<dbReference type="PANTHER" id="PTHR23508">
    <property type="entry name" value="CARBOXYLIC ACID TRANSPORTER PROTEIN HOMOLOG"/>
    <property type="match status" value="1"/>
</dbReference>
<dbReference type="InterPro" id="IPR020846">
    <property type="entry name" value="MFS_dom"/>
</dbReference>
<protein>
    <submittedName>
        <fullName evidence="7">CIC11C00000001508</fullName>
    </submittedName>
    <submittedName>
        <fullName evidence="8">CIC11C00000005784</fullName>
    </submittedName>
</protein>
<feature type="transmembrane region" description="Helical" evidence="5">
    <location>
        <begin position="75"/>
        <end position="93"/>
    </location>
</feature>
<feature type="domain" description="Major facilitator superfamily (MFS) profile" evidence="6">
    <location>
        <begin position="77"/>
        <end position="481"/>
    </location>
</feature>
<dbReference type="EMBL" id="LT635759">
    <property type="protein sequence ID" value="SGZ53078.1"/>
    <property type="molecule type" value="Genomic_DNA"/>
</dbReference>
<evidence type="ECO:0000259" key="6">
    <source>
        <dbReference type="PROSITE" id="PS50850"/>
    </source>
</evidence>
<dbReference type="PANTHER" id="PTHR23508:SF10">
    <property type="entry name" value="CARBOXYLIC ACID TRANSPORTER PROTEIN HOMOLOG"/>
    <property type="match status" value="1"/>
</dbReference>
<dbReference type="OrthoDB" id="5296287at2759"/>
<feature type="transmembrane region" description="Helical" evidence="5">
    <location>
        <begin position="200"/>
        <end position="221"/>
    </location>
</feature>
<feature type="transmembrane region" description="Helical" evidence="5">
    <location>
        <begin position="288"/>
        <end position="310"/>
    </location>
</feature>
<dbReference type="GO" id="GO:0005886">
    <property type="term" value="C:plasma membrane"/>
    <property type="evidence" value="ECO:0007669"/>
    <property type="project" value="TreeGrafter"/>
</dbReference>
<evidence type="ECO:0000256" key="2">
    <source>
        <dbReference type="ARBA" id="ARBA00022692"/>
    </source>
</evidence>
<keyword evidence="3 5" id="KW-1133">Transmembrane helix</keyword>
<dbReference type="GO" id="GO:0035879">
    <property type="term" value="P:plasma membrane lactate transport"/>
    <property type="evidence" value="ECO:0007669"/>
    <property type="project" value="TreeGrafter"/>
</dbReference>
<feature type="transmembrane region" description="Helical" evidence="5">
    <location>
        <begin position="233"/>
        <end position="252"/>
    </location>
</feature>
<organism evidence="8 9">
    <name type="scientific">Sungouiella intermedia</name>
    <dbReference type="NCBI Taxonomy" id="45354"/>
    <lineage>
        <taxon>Eukaryota</taxon>
        <taxon>Fungi</taxon>
        <taxon>Dikarya</taxon>
        <taxon>Ascomycota</taxon>
        <taxon>Saccharomycotina</taxon>
        <taxon>Pichiomycetes</taxon>
        <taxon>Metschnikowiaceae</taxon>
        <taxon>Sungouiella</taxon>
    </lineage>
</organism>
<dbReference type="CDD" id="cd17316">
    <property type="entry name" value="MFS_SV2_like"/>
    <property type="match status" value="1"/>
</dbReference>
<name>A0A1L0C4W9_9ASCO</name>
<dbReference type="EMBL" id="LT635769">
    <property type="protein sequence ID" value="SGZ58571.1"/>
    <property type="molecule type" value="Genomic_DNA"/>
</dbReference>
<dbReference type="Pfam" id="PF07690">
    <property type="entry name" value="MFS_1"/>
    <property type="match status" value="1"/>
</dbReference>
<dbReference type="Proteomes" id="UP000182259">
    <property type="component" value="Chromosome VI"/>
</dbReference>
<accession>A0A1L0C4W9</accession>
<dbReference type="Gene3D" id="1.20.1250.20">
    <property type="entry name" value="MFS general substrate transporter like domains"/>
    <property type="match status" value="2"/>
</dbReference>
<feature type="transmembrane region" description="Helical" evidence="5">
    <location>
        <begin position="358"/>
        <end position="376"/>
    </location>
</feature>
<evidence type="ECO:0000256" key="4">
    <source>
        <dbReference type="ARBA" id="ARBA00023136"/>
    </source>
</evidence>
<gene>
    <name evidence="8" type="ORF">SAMEA4029009_CIC11G00000005784</name>
    <name evidence="7" type="ORF">SAMEA4029010_CIC11G00000001508</name>
</gene>
<feature type="transmembrane region" description="Helical" evidence="5">
    <location>
        <begin position="113"/>
        <end position="135"/>
    </location>
</feature>
<keyword evidence="10" id="KW-1185">Reference proteome</keyword>
<evidence type="ECO:0000256" key="1">
    <source>
        <dbReference type="ARBA" id="ARBA00004141"/>
    </source>
</evidence>
<dbReference type="SUPFAM" id="SSF103473">
    <property type="entry name" value="MFS general substrate transporter"/>
    <property type="match status" value="1"/>
</dbReference>
<proteinExistence type="predicted"/>
<evidence type="ECO:0000313" key="9">
    <source>
        <dbReference type="Proteomes" id="UP000182259"/>
    </source>
</evidence>
<evidence type="ECO:0000256" key="3">
    <source>
        <dbReference type="ARBA" id="ARBA00022989"/>
    </source>
</evidence>
<reference evidence="9 10" key="1">
    <citation type="submission" date="2016-10" db="EMBL/GenBank/DDBJ databases">
        <authorList>
            <person name="de Groot N.N."/>
        </authorList>
    </citation>
    <scope>NUCLEOTIDE SEQUENCE [LARGE SCALE GENOMIC DNA]</scope>
    <source>
        <strain evidence="7 10">CBS 141442</strain>
        <strain evidence="8 9">PYCC 4715</strain>
    </source>
</reference>
<keyword evidence="2 5" id="KW-0812">Transmembrane</keyword>
<feature type="transmembrane region" description="Helical" evidence="5">
    <location>
        <begin position="458"/>
        <end position="477"/>
    </location>
</feature>
<evidence type="ECO:0000313" key="7">
    <source>
        <dbReference type="EMBL" id="SGZ53078.1"/>
    </source>
</evidence>
<feature type="transmembrane region" description="Helical" evidence="5">
    <location>
        <begin position="330"/>
        <end position="351"/>
    </location>
</feature>
<feature type="transmembrane region" description="Helical" evidence="5">
    <location>
        <begin position="168"/>
        <end position="188"/>
    </location>
</feature>
<evidence type="ECO:0000313" key="8">
    <source>
        <dbReference type="EMBL" id="SGZ58571.1"/>
    </source>
</evidence>
<dbReference type="AlphaFoldDB" id="A0A1L0C4W9"/>
<dbReference type="PROSITE" id="PS50850">
    <property type="entry name" value="MFS"/>
    <property type="match status" value="1"/>
</dbReference>
<dbReference type="InterPro" id="IPR011701">
    <property type="entry name" value="MFS"/>
</dbReference>
<evidence type="ECO:0000313" key="10">
    <source>
        <dbReference type="Proteomes" id="UP000182334"/>
    </source>
</evidence>
<evidence type="ECO:0000256" key="5">
    <source>
        <dbReference type="SAM" id="Phobius"/>
    </source>
</evidence>
<dbReference type="InterPro" id="IPR036259">
    <property type="entry name" value="MFS_trans_sf"/>
</dbReference>
<dbReference type="Proteomes" id="UP000182334">
    <property type="component" value="Chromosome IV"/>
</dbReference>
<feature type="transmembrane region" description="Helical" evidence="5">
    <location>
        <begin position="142"/>
        <end position="162"/>
    </location>
</feature>
<dbReference type="GO" id="GO:0015355">
    <property type="term" value="F:secondary active monocarboxylate transmembrane transporter activity"/>
    <property type="evidence" value="ECO:0007669"/>
    <property type="project" value="TreeGrafter"/>
</dbReference>